<dbReference type="Gene3D" id="3.90.640.10">
    <property type="entry name" value="Actin, Chain A, domain 4"/>
    <property type="match status" value="1"/>
</dbReference>
<sequence>MPGRSNSSTTLAHRKRRIQDISEANDALFTPSVSDSDSVGLRPTTPMETPILRKNGQDNMTYIVGLDFGTTMTSISYYRFKSGRRPAKVPQSKIKDITDWPSAGRDQQRGEVPSESLYLDGSYYWGYQARQKLEQFHYSGGTSGLAGRLVRFTKLLLTDPELSEEDETDNQLREVRETLRHLGKTVHDAVKDYLVEVFRFAKDYLTDEVNFTESSEVELSLSVPAGWPIEASWSLQQIVREAASETAFGQVSSFFIINEPEAASAFALDHVVGGTNVSRRETFMVCDAGGGTVDVTTYTVEHKSPFRLIEAVPPCGGNFGSTCVNRAMESDLVEDLKDEPCFSQNKISMEHQLSHNLFRKFENDVKRNFDNGDALQGDAYLELYGLDENPSKGFGRGMIILKRDRVMGWFVPSLEGIAGLIQQQLDACAETGLRVQKIILFGGYARSKTLQSFLRKRFSRHPKVVSPKAGVFETTVSRGTVYRAIDKSKGPLRQTIANIGILQTEPYNPKKFAAHREAPPDRNGLNKKKYVYGTVQWIIKKGQLADYNESVQESNHRVIPVDQPWKIKQSIYYNPLIENPQDHYPVDHPKNAGSRWADTVMFDLTSAKERHPLQAKGQGDDRHYEVHYELLVELQGRNLKVSVVYPPGGEVQGTKEIVVAACFRPGTE</sequence>
<reference evidence="1" key="2">
    <citation type="submission" date="2021-01" db="EMBL/GenBank/DDBJ databases">
        <title>Pan-genome distribution and transcriptional activeness of fungal secondary metabolism genes in Aspergillus section Fumigati.</title>
        <authorList>
            <person name="Takahashi H."/>
            <person name="Umemura M."/>
            <person name="Ninomiya A."/>
            <person name="Kusuya Y."/>
            <person name="Urayama S."/>
            <person name="Shimizu M."/>
            <person name="Watanabe A."/>
            <person name="Kamei K."/>
            <person name="Yaguchi T."/>
            <person name="Hagiwara D."/>
        </authorList>
    </citation>
    <scope>NUCLEOTIDE SEQUENCE</scope>
    <source>
        <strain evidence="1">IFM 46973</strain>
    </source>
</reference>
<dbReference type="EMBL" id="BBXM02000003">
    <property type="protein sequence ID" value="GIC88081.1"/>
    <property type="molecule type" value="Genomic_DNA"/>
</dbReference>
<comment type="caution">
    <text evidence="1">The sequence shown here is derived from an EMBL/GenBank/DDBJ whole genome shotgun (WGS) entry which is preliminary data.</text>
</comment>
<dbReference type="RefSeq" id="XP_043145347.1">
    <property type="nucleotide sequence ID" value="XM_043289412.1"/>
</dbReference>
<dbReference type="PANTHER" id="PTHR42749:SF8">
    <property type="entry name" value="HSP70 FAMILY PROTEIN (AFU_ORTHOLOGUE AFUA_3G13740)"/>
    <property type="match status" value="1"/>
</dbReference>
<evidence type="ECO:0000313" key="2">
    <source>
        <dbReference type="Proteomes" id="UP000036893"/>
    </source>
</evidence>
<dbReference type="Gene3D" id="3.30.420.40">
    <property type="match status" value="2"/>
</dbReference>
<evidence type="ECO:0008006" key="3">
    <source>
        <dbReference type="Google" id="ProtNLM"/>
    </source>
</evidence>
<gene>
    <name evidence="1" type="ORF">Aud_004472</name>
</gene>
<protein>
    <recommendedName>
        <fullName evidence="3">Heat shock 70 kDa protein 12A</fullName>
    </recommendedName>
</protein>
<dbReference type="AlphaFoldDB" id="A0A8E0QSH3"/>
<name>A0A8E0QSH3_9EURO</name>
<proteinExistence type="predicted"/>
<dbReference type="PRINTS" id="PR00301">
    <property type="entry name" value="HEATSHOCK70"/>
</dbReference>
<evidence type="ECO:0000313" key="1">
    <source>
        <dbReference type="EMBL" id="GIC88081.1"/>
    </source>
</evidence>
<organism evidence="1 2">
    <name type="scientific">Aspergillus udagawae</name>
    <dbReference type="NCBI Taxonomy" id="91492"/>
    <lineage>
        <taxon>Eukaryota</taxon>
        <taxon>Fungi</taxon>
        <taxon>Dikarya</taxon>
        <taxon>Ascomycota</taxon>
        <taxon>Pezizomycotina</taxon>
        <taxon>Eurotiomycetes</taxon>
        <taxon>Eurotiomycetidae</taxon>
        <taxon>Eurotiales</taxon>
        <taxon>Aspergillaceae</taxon>
        <taxon>Aspergillus</taxon>
        <taxon>Aspergillus subgen. Fumigati</taxon>
    </lineage>
</organism>
<accession>A0A8E0QSH3</accession>
<reference evidence="1" key="1">
    <citation type="journal article" date="2015" name="Genome Announc.">
        <title>Draft Genome Sequence of the Pathogenic Filamentous Fungus Aspergillus udagawae Strain IFM 46973T.</title>
        <authorList>
            <person name="Kusuya Y."/>
            <person name="Takahashi-Nakaguchi A."/>
            <person name="Takahashi H."/>
            <person name="Yaguchi T."/>
        </authorList>
    </citation>
    <scope>NUCLEOTIDE SEQUENCE</scope>
    <source>
        <strain evidence="1">IFM 46973</strain>
    </source>
</reference>
<dbReference type="CDD" id="cd10170">
    <property type="entry name" value="ASKHA_NBD_HSP70"/>
    <property type="match status" value="1"/>
</dbReference>
<dbReference type="SUPFAM" id="SSF53067">
    <property type="entry name" value="Actin-like ATPase domain"/>
    <property type="match status" value="2"/>
</dbReference>
<dbReference type="PANTHER" id="PTHR42749">
    <property type="entry name" value="CELL SHAPE-DETERMINING PROTEIN MREB"/>
    <property type="match status" value="1"/>
</dbReference>
<dbReference type="Proteomes" id="UP000036893">
    <property type="component" value="Unassembled WGS sequence"/>
</dbReference>
<dbReference type="GeneID" id="66991948"/>
<dbReference type="InterPro" id="IPR043129">
    <property type="entry name" value="ATPase_NBD"/>
</dbReference>